<dbReference type="OrthoDB" id="2987485at2"/>
<name>A0A2S6CSR7_9CYAN</name>
<dbReference type="Proteomes" id="UP000239589">
    <property type="component" value="Unassembled WGS sequence"/>
</dbReference>
<gene>
    <name evidence="3" type="ORF">CUN59_14305</name>
</gene>
<organism evidence="3 4">
    <name type="scientific">Cuspidothrix issatschenkoi CHARLIE-1</name>
    <dbReference type="NCBI Taxonomy" id="2052836"/>
    <lineage>
        <taxon>Bacteria</taxon>
        <taxon>Bacillati</taxon>
        <taxon>Cyanobacteriota</taxon>
        <taxon>Cyanophyceae</taxon>
        <taxon>Nostocales</taxon>
        <taxon>Aphanizomenonaceae</taxon>
        <taxon>Cuspidothrix</taxon>
    </lineage>
</organism>
<accession>A0A2S6CSR7</accession>
<dbReference type="Pfam" id="PF26568">
    <property type="entry name" value="RE_BanI_C"/>
    <property type="match status" value="1"/>
</dbReference>
<feature type="domain" description="BanI/HgiCI C-terminal" evidence="2">
    <location>
        <begin position="187"/>
        <end position="342"/>
    </location>
</feature>
<keyword evidence="4" id="KW-1185">Reference proteome</keyword>
<evidence type="ECO:0000259" key="1">
    <source>
        <dbReference type="Pfam" id="PF24447"/>
    </source>
</evidence>
<dbReference type="GO" id="GO:0004519">
    <property type="term" value="F:endonuclease activity"/>
    <property type="evidence" value="ECO:0007669"/>
    <property type="project" value="UniProtKB-KW"/>
</dbReference>
<dbReference type="AlphaFoldDB" id="A0A2S6CSR7"/>
<reference evidence="3 4" key="1">
    <citation type="submission" date="2018-02" db="EMBL/GenBank/DDBJ databases">
        <title>Discovery of a pederin family compound in a non-symbiotic bloom-forming cyanobacterium.</title>
        <authorList>
            <person name="Kust A."/>
            <person name="Mares J."/>
            <person name="Jokela J."/>
            <person name="Urajova P."/>
            <person name="Hajek J."/>
            <person name="Saurav K."/>
            <person name="Voracova K."/>
            <person name="Fewer D.P."/>
            <person name="Haapaniemi E."/>
            <person name="Permi P."/>
            <person name="Rehakova K."/>
            <person name="Sivonen K."/>
            <person name="Hrouzek P."/>
        </authorList>
    </citation>
    <scope>NUCLEOTIDE SEQUENCE [LARGE SCALE GENOMIC DNA]</scope>
    <source>
        <strain evidence="3 4">CHARLIE-1</strain>
    </source>
</reference>
<keyword evidence="3" id="KW-0255">Endonuclease</keyword>
<keyword evidence="3" id="KW-0378">Hydrolase</keyword>
<proteinExistence type="predicted"/>
<evidence type="ECO:0000259" key="2">
    <source>
        <dbReference type="Pfam" id="PF26568"/>
    </source>
</evidence>
<dbReference type="InterPro" id="IPR058974">
    <property type="entry name" value="RE_BanI/HgiCI_N"/>
</dbReference>
<sequence>MQNYARDTITLQSYAVMWWPANLKDKNATISIIPRLLETQDDFISILKLSKNNPTQVFDLVKAAEFPANLFLKHLVVISDYGGEPMKKLGKSFTNIFTKKDQTGKPIMDYVWRGKNYQYVFESMPVKGLLDNKKLNIDGEGLQNDKPFDTLKRDMTMILLYASTSEVSDYAGLDVCILGSLLGDKLALEHHIKQRYIVVSRITGGANANSLGQLAQRYIVEYLKEKLGSEFEITSNSTIILPGYAKTTGMPFDVVVIKAGKKVGIEISFQVTTNSTIERKAAQAFERQALMKTAGYKIAYVIDGAGNFERSAAISQICLYSDCTVAYSDSEFDVLVDFLCESLS</sequence>
<dbReference type="Pfam" id="PF24447">
    <property type="entry name" value="RE_BanI"/>
    <property type="match status" value="1"/>
</dbReference>
<evidence type="ECO:0000313" key="3">
    <source>
        <dbReference type="EMBL" id="PPJ62660.1"/>
    </source>
</evidence>
<feature type="domain" description="BanI/HgiCI N-terminal" evidence="1">
    <location>
        <begin position="18"/>
        <end position="183"/>
    </location>
</feature>
<dbReference type="RefSeq" id="WP_104388475.1">
    <property type="nucleotide sequence ID" value="NZ_PGEM01000104.1"/>
</dbReference>
<keyword evidence="3" id="KW-0540">Nuclease</keyword>
<dbReference type="InterPro" id="IPR058973">
    <property type="entry name" value="RE_BanI/HgiCI_C"/>
</dbReference>
<protein>
    <submittedName>
        <fullName evidence="3">Restriction endonuclease</fullName>
    </submittedName>
</protein>
<evidence type="ECO:0000313" key="4">
    <source>
        <dbReference type="Proteomes" id="UP000239589"/>
    </source>
</evidence>
<dbReference type="EMBL" id="PGEM01000104">
    <property type="protein sequence ID" value="PPJ62660.1"/>
    <property type="molecule type" value="Genomic_DNA"/>
</dbReference>
<comment type="caution">
    <text evidence="3">The sequence shown here is derived from an EMBL/GenBank/DDBJ whole genome shotgun (WGS) entry which is preliminary data.</text>
</comment>